<proteinExistence type="inferred from homology"/>
<organism evidence="7 8">
    <name type="scientific">Tsukamurella pulmonis</name>
    <dbReference type="NCBI Taxonomy" id="47312"/>
    <lineage>
        <taxon>Bacteria</taxon>
        <taxon>Bacillati</taxon>
        <taxon>Actinomycetota</taxon>
        <taxon>Actinomycetes</taxon>
        <taxon>Mycobacteriales</taxon>
        <taxon>Tsukamurellaceae</taxon>
        <taxon>Tsukamurella</taxon>
    </lineage>
</organism>
<dbReference type="RefSeq" id="WP_082756798.1">
    <property type="nucleotide sequence ID" value="NZ_FNLF01000002.1"/>
</dbReference>
<dbReference type="Gene3D" id="3.30.300.30">
    <property type="match status" value="1"/>
</dbReference>
<dbReference type="Pfam" id="PF13193">
    <property type="entry name" value="AMP-binding_C"/>
    <property type="match status" value="1"/>
</dbReference>
<keyword evidence="2" id="KW-0436">Ligase</keyword>
<dbReference type="PANTHER" id="PTHR43605">
    <property type="entry name" value="ACYL-COENZYME A SYNTHETASE"/>
    <property type="match status" value="1"/>
</dbReference>
<evidence type="ECO:0000256" key="2">
    <source>
        <dbReference type="ARBA" id="ARBA00022598"/>
    </source>
</evidence>
<gene>
    <name evidence="7" type="ORF">SAMN04489765_3808</name>
</gene>
<reference evidence="8" key="1">
    <citation type="submission" date="2016-10" db="EMBL/GenBank/DDBJ databases">
        <authorList>
            <person name="Varghese N."/>
            <person name="Submissions S."/>
        </authorList>
    </citation>
    <scope>NUCLEOTIDE SEQUENCE [LARGE SCALE GENOMIC DNA]</scope>
    <source>
        <strain evidence="8">DSM 44142</strain>
    </source>
</reference>
<dbReference type="InterPro" id="IPR025110">
    <property type="entry name" value="AMP-bd_C"/>
</dbReference>
<evidence type="ECO:0000256" key="4">
    <source>
        <dbReference type="ARBA" id="ARBA00022840"/>
    </source>
</evidence>
<dbReference type="InterPro" id="IPR042099">
    <property type="entry name" value="ANL_N_sf"/>
</dbReference>
<dbReference type="InterPro" id="IPR045851">
    <property type="entry name" value="AMP-bd_C_sf"/>
</dbReference>
<dbReference type="STRING" id="47312.SAMN04489765_3808"/>
<evidence type="ECO:0000259" key="6">
    <source>
        <dbReference type="Pfam" id="PF13193"/>
    </source>
</evidence>
<keyword evidence="4" id="KW-0067">ATP-binding</keyword>
<evidence type="ECO:0000256" key="3">
    <source>
        <dbReference type="ARBA" id="ARBA00022741"/>
    </source>
</evidence>
<dbReference type="EMBL" id="FNLF01000002">
    <property type="protein sequence ID" value="SDR20322.1"/>
    <property type="molecule type" value="Genomic_DNA"/>
</dbReference>
<dbReference type="GO" id="GO:0016405">
    <property type="term" value="F:CoA-ligase activity"/>
    <property type="evidence" value="ECO:0007669"/>
    <property type="project" value="UniProtKB-ARBA"/>
</dbReference>
<dbReference type="OrthoDB" id="9803968at2"/>
<dbReference type="GO" id="GO:0015645">
    <property type="term" value="F:fatty acid ligase activity"/>
    <property type="evidence" value="ECO:0007669"/>
    <property type="project" value="TreeGrafter"/>
</dbReference>
<sequence>MTELEAGDLFALARRHLIDSYDLPEAVEDFTFPAVQSFNWAHDWFDRYSRGRSDVALSGPSAGGEWLEVSYAQLSAASDGVAMKLIEEGAATGDRTVIDMPASVELYAVILGVLKTGGVAIPVHHGLHPEALADRLEVASPHRILTDAAIDDRRTLPAAALVDWNCSNQDLHMASISADAPAFGCFTSGTTGRPKLALHSNRTHGIAHLSSLYWNRLEAGQRHLNVSSPGWAKFFWSSFLVPLTAGATVVVRPEDLGPDSFQEFVETHSVESVCAPVAFLRGCRLTHSPRVRVRDVTSVGEAVPPTLRELMKSTWGVGLREGYGQTEATAILGELATRPGALSVLPGYKVDLARHPGEPAARLTFSALPGGSFLGYLRDDGSISPPQLTDGCQWTGDFATGNPANGSLRILGRGDDVFRSNGHLIAPTELEILLERHHDVSAAAVTAHRSADGDLSPVAFVVLRHKSTPEDVRAWANARLPLEVDLASVTVVDQLPRSINGKVQRSLLARTHQT</sequence>
<evidence type="ECO:0000256" key="1">
    <source>
        <dbReference type="ARBA" id="ARBA00006432"/>
    </source>
</evidence>
<dbReference type="InterPro" id="IPR051087">
    <property type="entry name" value="Mitochondrial_ACSM"/>
</dbReference>
<keyword evidence="3" id="KW-0547">Nucleotide-binding</keyword>
<evidence type="ECO:0000313" key="7">
    <source>
        <dbReference type="EMBL" id="SDR20322.1"/>
    </source>
</evidence>
<dbReference type="PANTHER" id="PTHR43605:SF10">
    <property type="entry name" value="ACYL-COA SYNTHETASE MEDIUM CHAIN FAMILY MEMBER 3"/>
    <property type="match status" value="1"/>
</dbReference>
<dbReference type="Pfam" id="PF00501">
    <property type="entry name" value="AMP-binding"/>
    <property type="match status" value="1"/>
</dbReference>
<dbReference type="GO" id="GO:0006633">
    <property type="term" value="P:fatty acid biosynthetic process"/>
    <property type="evidence" value="ECO:0007669"/>
    <property type="project" value="TreeGrafter"/>
</dbReference>
<evidence type="ECO:0000259" key="5">
    <source>
        <dbReference type="Pfam" id="PF00501"/>
    </source>
</evidence>
<dbReference type="GO" id="GO:0004321">
    <property type="term" value="F:fatty-acyl-CoA synthase activity"/>
    <property type="evidence" value="ECO:0007669"/>
    <property type="project" value="TreeGrafter"/>
</dbReference>
<dbReference type="InterPro" id="IPR000873">
    <property type="entry name" value="AMP-dep_synth/lig_dom"/>
</dbReference>
<evidence type="ECO:0000313" key="8">
    <source>
        <dbReference type="Proteomes" id="UP000183053"/>
    </source>
</evidence>
<dbReference type="GO" id="GO:0006637">
    <property type="term" value="P:acyl-CoA metabolic process"/>
    <property type="evidence" value="ECO:0007669"/>
    <property type="project" value="TreeGrafter"/>
</dbReference>
<dbReference type="GO" id="GO:0005524">
    <property type="term" value="F:ATP binding"/>
    <property type="evidence" value="ECO:0007669"/>
    <property type="project" value="UniProtKB-KW"/>
</dbReference>
<feature type="domain" description="AMP-dependent synthetase/ligase" evidence="5">
    <location>
        <begin position="54"/>
        <end position="332"/>
    </location>
</feature>
<dbReference type="AlphaFoldDB" id="A0A1H1H489"/>
<feature type="domain" description="AMP-binding enzyme C-terminal" evidence="6">
    <location>
        <begin position="429"/>
        <end position="502"/>
    </location>
</feature>
<dbReference type="Gene3D" id="3.40.50.12780">
    <property type="entry name" value="N-terminal domain of ligase-like"/>
    <property type="match status" value="1"/>
</dbReference>
<accession>A0A1H1H489</accession>
<name>A0A1H1H489_9ACTN</name>
<protein>
    <submittedName>
        <fullName evidence="7">Acetyl-CoA synthetase</fullName>
    </submittedName>
</protein>
<dbReference type="SUPFAM" id="SSF56801">
    <property type="entry name" value="Acetyl-CoA synthetase-like"/>
    <property type="match status" value="1"/>
</dbReference>
<comment type="similarity">
    <text evidence="1">Belongs to the ATP-dependent AMP-binding enzyme family.</text>
</comment>
<dbReference type="Proteomes" id="UP000183053">
    <property type="component" value="Unassembled WGS sequence"/>
</dbReference>
<keyword evidence="8" id="KW-1185">Reference proteome</keyword>